<feature type="compositionally biased region" description="Basic and acidic residues" evidence="1">
    <location>
        <begin position="26"/>
        <end position="35"/>
    </location>
</feature>
<reference evidence="2 3" key="1">
    <citation type="journal article" date="2020" name="IScience">
        <title>Genome Sequencing of the Endangered Kingdonia uniflora (Circaeasteraceae, Ranunculales) Reveals Potential Mechanisms of Evolutionary Specialization.</title>
        <authorList>
            <person name="Sun Y."/>
            <person name="Deng T."/>
            <person name="Zhang A."/>
            <person name="Moore M.J."/>
            <person name="Landis J.B."/>
            <person name="Lin N."/>
            <person name="Zhang H."/>
            <person name="Zhang X."/>
            <person name="Huang J."/>
            <person name="Zhang X."/>
            <person name="Sun H."/>
            <person name="Wang H."/>
        </authorList>
    </citation>
    <scope>NUCLEOTIDE SEQUENCE [LARGE SCALE GENOMIC DNA]</scope>
    <source>
        <strain evidence="2">TB1705</strain>
        <tissue evidence="2">Leaf</tissue>
    </source>
</reference>
<accession>A0A7J7KZY0</accession>
<proteinExistence type="predicted"/>
<name>A0A7J7KZY0_9MAGN</name>
<protein>
    <submittedName>
        <fullName evidence="2">Uncharacterized protein</fullName>
    </submittedName>
</protein>
<dbReference type="Proteomes" id="UP000541444">
    <property type="component" value="Unassembled WGS sequence"/>
</dbReference>
<gene>
    <name evidence="2" type="ORF">GIB67_006789</name>
</gene>
<dbReference type="AlphaFoldDB" id="A0A7J7KZY0"/>
<keyword evidence="3" id="KW-1185">Reference proteome</keyword>
<comment type="caution">
    <text evidence="2">The sequence shown here is derived from an EMBL/GenBank/DDBJ whole genome shotgun (WGS) entry which is preliminary data.</text>
</comment>
<organism evidence="2 3">
    <name type="scientific">Kingdonia uniflora</name>
    <dbReference type="NCBI Taxonomy" id="39325"/>
    <lineage>
        <taxon>Eukaryota</taxon>
        <taxon>Viridiplantae</taxon>
        <taxon>Streptophyta</taxon>
        <taxon>Embryophyta</taxon>
        <taxon>Tracheophyta</taxon>
        <taxon>Spermatophyta</taxon>
        <taxon>Magnoliopsida</taxon>
        <taxon>Ranunculales</taxon>
        <taxon>Circaeasteraceae</taxon>
        <taxon>Kingdonia</taxon>
    </lineage>
</organism>
<evidence type="ECO:0000313" key="2">
    <source>
        <dbReference type="EMBL" id="KAF6135897.1"/>
    </source>
</evidence>
<evidence type="ECO:0000256" key="1">
    <source>
        <dbReference type="SAM" id="MobiDB-lite"/>
    </source>
</evidence>
<feature type="region of interest" description="Disordered" evidence="1">
    <location>
        <begin position="1"/>
        <end position="35"/>
    </location>
</feature>
<dbReference type="EMBL" id="JACGCM010002768">
    <property type="protein sequence ID" value="KAF6135897.1"/>
    <property type="molecule type" value="Genomic_DNA"/>
</dbReference>
<evidence type="ECO:0000313" key="3">
    <source>
        <dbReference type="Proteomes" id="UP000541444"/>
    </source>
</evidence>
<sequence length="67" mass="7758">MSSEDESSLPPDTSRRKYQPPGPQKSPDDDAKEDLRNIIVGTYELDPDEHQDFLNYKANMAFKNWKT</sequence>